<organism evidence="2 3">
    <name type="scientific">Paracoccus limosus</name>
    <dbReference type="NCBI Taxonomy" id="913252"/>
    <lineage>
        <taxon>Bacteria</taxon>
        <taxon>Pseudomonadati</taxon>
        <taxon>Pseudomonadota</taxon>
        <taxon>Alphaproteobacteria</taxon>
        <taxon>Rhodobacterales</taxon>
        <taxon>Paracoccaceae</taxon>
        <taxon>Paracoccus</taxon>
    </lineage>
</organism>
<proteinExistence type="predicted"/>
<accession>A0A844H0G1</accession>
<dbReference type="InterPro" id="IPR011604">
    <property type="entry name" value="PDDEXK-like_dom_sf"/>
</dbReference>
<reference evidence="2 3" key="1">
    <citation type="submission" date="2019-11" db="EMBL/GenBank/DDBJ databases">
        <authorList>
            <person name="Dong K."/>
        </authorList>
    </citation>
    <scope>NUCLEOTIDE SEQUENCE [LARGE SCALE GENOMIC DNA]</scope>
    <source>
        <strain evidence="2 3">JCM 17370</strain>
    </source>
</reference>
<evidence type="ECO:0000313" key="2">
    <source>
        <dbReference type="EMBL" id="MTH33034.1"/>
    </source>
</evidence>
<dbReference type="InterPro" id="IPR024432">
    <property type="entry name" value="Put_RecE_PDDEXK-like_dom"/>
</dbReference>
<dbReference type="Pfam" id="PF12684">
    <property type="entry name" value="DUF3799"/>
    <property type="match status" value="1"/>
</dbReference>
<dbReference type="AlphaFoldDB" id="A0A844H0G1"/>
<dbReference type="Gene3D" id="3.90.320.10">
    <property type="match status" value="1"/>
</dbReference>
<gene>
    <name evidence="2" type="ORF">GL279_00280</name>
</gene>
<protein>
    <recommendedName>
        <fullName evidence="1">Putative exodeoxyribonuclease 8 PDDEXK-like domain-containing protein</fullName>
    </recommendedName>
</protein>
<evidence type="ECO:0000313" key="3">
    <source>
        <dbReference type="Proteomes" id="UP000442533"/>
    </source>
</evidence>
<keyword evidence="3" id="KW-1185">Reference proteome</keyword>
<name>A0A844H0G1_9RHOB</name>
<dbReference type="OrthoDB" id="3292504at2"/>
<feature type="domain" description="Putative exodeoxyribonuclease 8 PDDEXK-like" evidence="1">
    <location>
        <begin position="51"/>
        <end position="267"/>
    </location>
</feature>
<sequence>MFDFLPQGVHANISEEAYHADLICERPSLSSGVGRLLLDRSPRHAWHASPRLNPDFQPVERKTFDIGRAAHRCVLGKGGDYVAYPEELLAKNGAASTDAAREWAQEMRARGMTPLKAAEVDAVHDMAAEVMGRLAFMDMAFPPARSELTVVAEIDGVMCRARIDHAPEDPRLPLWDLKTAVDASPQAVQRAIMAYGLDFQASHYVETWKAATGEDRKFNFLFVEKEAPHECCIVQLGGDSMVMGRKRTARAREMWRHCLTTGLWPGYPAEIVQMDLPEFYQARWLERETFEAEVKQATGRDILASAYMWQAPENHGENPWA</sequence>
<evidence type="ECO:0000259" key="1">
    <source>
        <dbReference type="Pfam" id="PF12684"/>
    </source>
</evidence>
<dbReference type="RefSeq" id="WP_155062603.1">
    <property type="nucleotide sequence ID" value="NZ_WMIF01000001.1"/>
</dbReference>
<dbReference type="EMBL" id="WMIF01000001">
    <property type="protein sequence ID" value="MTH33034.1"/>
    <property type="molecule type" value="Genomic_DNA"/>
</dbReference>
<comment type="caution">
    <text evidence="2">The sequence shown here is derived from an EMBL/GenBank/DDBJ whole genome shotgun (WGS) entry which is preliminary data.</text>
</comment>
<dbReference type="Proteomes" id="UP000442533">
    <property type="component" value="Unassembled WGS sequence"/>
</dbReference>